<name>A0A7X2HLG6_RALPI</name>
<keyword evidence="1" id="KW-0812">Transmembrane</keyword>
<gene>
    <name evidence="2" type="ORF">GJQ57_08575</name>
</gene>
<evidence type="ECO:0000313" key="2">
    <source>
        <dbReference type="EMBL" id="MRS98713.1"/>
    </source>
</evidence>
<feature type="transmembrane region" description="Helical" evidence="1">
    <location>
        <begin position="25"/>
        <end position="44"/>
    </location>
</feature>
<dbReference type="RefSeq" id="WP_154206481.1">
    <property type="nucleotide sequence ID" value="NZ_WJYN01000002.1"/>
</dbReference>
<feature type="transmembrane region" description="Helical" evidence="1">
    <location>
        <begin position="258"/>
        <end position="279"/>
    </location>
</feature>
<organism evidence="2 3">
    <name type="scientific">Ralstonia pickettii</name>
    <name type="common">Burkholderia pickettii</name>
    <dbReference type="NCBI Taxonomy" id="329"/>
    <lineage>
        <taxon>Bacteria</taxon>
        <taxon>Pseudomonadati</taxon>
        <taxon>Pseudomonadota</taxon>
        <taxon>Betaproteobacteria</taxon>
        <taxon>Burkholderiales</taxon>
        <taxon>Burkholderiaceae</taxon>
        <taxon>Ralstonia</taxon>
    </lineage>
</organism>
<evidence type="ECO:0008006" key="4">
    <source>
        <dbReference type="Google" id="ProtNLM"/>
    </source>
</evidence>
<accession>A0A7X2HLG6</accession>
<evidence type="ECO:0000256" key="1">
    <source>
        <dbReference type="SAM" id="Phobius"/>
    </source>
</evidence>
<dbReference type="Proteomes" id="UP000441032">
    <property type="component" value="Unassembled WGS sequence"/>
</dbReference>
<sequence length="286" mass="30584">MPITRDEAQTSALDPVHLLAKSFKLIFLVGLLGAVFGLVTSQIIHPRWAAQMTIQLGQVSIPDAKGSLVAEPFENQLTAIERYNLPSFRLQVLSDLGLPSPDAGNRDADLIFRSLKATASRSPNVINVEASTYSRESAAATLESALKIFSAAHRKLYDQAVSELQNNLAIAQGRLAIAQRDYVHISETLKSLATSGTPTNRGARDVLASNTVTLINAQVLELQQEVTAYKDALGPLRSFPTKAMGATYVPTRSSTPGIGIFVAVGAMVGLILGASLALLRSSFRTV</sequence>
<keyword evidence="1" id="KW-0472">Membrane</keyword>
<comment type="caution">
    <text evidence="2">The sequence shown here is derived from an EMBL/GenBank/DDBJ whole genome shotgun (WGS) entry which is preliminary data.</text>
</comment>
<dbReference type="AlphaFoldDB" id="A0A7X2HLG6"/>
<protein>
    <recommendedName>
        <fullName evidence="4">Lipopolysaccharide biosynthesis protein</fullName>
    </recommendedName>
</protein>
<reference evidence="2 3" key="1">
    <citation type="submission" date="2019-11" db="EMBL/GenBank/DDBJ databases">
        <title>Phenotypic characterization of an OXA-22 and OXA-60 co-producing Ralstonia pickettii clinical strain.</title>
        <authorList>
            <person name="He F."/>
        </authorList>
    </citation>
    <scope>NUCLEOTIDE SEQUENCE [LARGE SCALE GENOMIC DNA]</scope>
    <source>
        <strain evidence="2 3">PSLESD1</strain>
    </source>
</reference>
<dbReference type="EMBL" id="WJYN01000002">
    <property type="protein sequence ID" value="MRS98713.1"/>
    <property type="molecule type" value="Genomic_DNA"/>
</dbReference>
<keyword evidence="1" id="KW-1133">Transmembrane helix</keyword>
<evidence type="ECO:0000313" key="3">
    <source>
        <dbReference type="Proteomes" id="UP000441032"/>
    </source>
</evidence>
<proteinExistence type="predicted"/>